<feature type="binding site" evidence="13">
    <location>
        <begin position="129"/>
        <end position="139"/>
    </location>
    <ligand>
        <name>ATP</name>
        <dbReference type="ChEBI" id="CHEBI:30616"/>
    </ligand>
</feature>
<dbReference type="Pfam" id="PF08544">
    <property type="entry name" value="GHMP_kinases_C"/>
    <property type="match status" value="1"/>
</dbReference>
<comment type="similarity">
    <text evidence="2 13">Belongs to the GHMP kinase family. Homoserine kinase subfamily.</text>
</comment>
<evidence type="ECO:0000256" key="11">
    <source>
        <dbReference type="ARBA" id="ARBA00049375"/>
    </source>
</evidence>
<keyword evidence="10 13" id="KW-0067">ATP-binding</keyword>
<dbReference type="InterPro" id="IPR036554">
    <property type="entry name" value="GHMP_kinase_C_sf"/>
</dbReference>
<dbReference type="Pfam" id="PF00288">
    <property type="entry name" value="GHMP_kinases_N"/>
    <property type="match status" value="1"/>
</dbReference>
<comment type="function">
    <text evidence="12 13">Catalyzes the ATP-dependent phosphorylation of L-homoserine to L-homoserine phosphate.</text>
</comment>
<dbReference type="NCBIfam" id="NF002288">
    <property type="entry name" value="PRK01212.1-4"/>
    <property type="match status" value="1"/>
</dbReference>
<dbReference type="Gene3D" id="3.30.230.10">
    <property type="match status" value="1"/>
</dbReference>
<dbReference type="InterPro" id="IPR013750">
    <property type="entry name" value="GHMP_kinase_C_dom"/>
</dbReference>
<evidence type="ECO:0000256" key="3">
    <source>
        <dbReference type="ARBA" id="ARBA00012078"/>
    </source>
</evidence>
<keyword evidence="9 13" id="KW-0418">Kinase</keyword>
<dbReference type="Proteomes" id="UP000230956">
    <property type="component" value="Unassembled WGS sequence"/>
</dbReference>
<evidence type="ECO:0000256" key="6">
    <source>
        <dbReference type="ARBA" id="ARBA00022679"/>
    </source>
</evidence>
<feature type="domain" description="GHMP kinase C-terminal" evidence="15">
    <location>
        <begin position="244"/>
        <end position="319"/>
    </location>
</feature>
<sequence>MRAYRPRTERPRYRYKIGRNAHRDRGDVPGRGKGYLRIGKGYKLVEVIVPATSANLGPGFDVLGLALNIYNSFEVEEIESGLEIDILQDGGPRPSATENNLVLISAKRLFEEVGFSFKGLKITIKNDVPMGRGLGSSSTAIVGGLMAANELSHANVPKENLFEIAAEIEGHPDNVGPAIFGGFTISYPVDANHRIASYAPSEKLKPLLLIPGTMLETKKARGVLPRDISMGDAVFNISRSSLLVAALLEGNAGLLATAMQDKLHQPYRAPLIPGLLEIIRLVGRIPGAGMALSGAGPSLVCIIDRSEEAHIVEEINQALADIESDQDYSIRQAEFDLEGARVISRN</sequence>
<comment type="pathway">
    <text evidence="1 13">Amino-acid biosynthesis; L-threonine biosynthesis; L-threonine from L-aspartate: step 4/5.</text>
</comment>
<accession>A0A2M7T9F2</accession>
<keyword evidence="6 13" id="KW-0808">Transferase</keyword>
<evidence type="ECO:0000256" key="1">
    <source>
        <dbReference type="ARBA" id="ARBA00005015"/>
    </source>
</evidence>
<protein>
    <recommendedName>
        <fullName evidence="4 13">Homoserine kinase</fullName>
        <shortName evidence="13">HK</shortName>
        <shortName evidence="13">HSK</shortName>
        <ecNumber evidence="3 13">2.7.1.39</ecNumber>
    </recommendedName>
</protein>
<keyword evidence="7 13" id="KW-0791">Threonine biosynthesis</keyword>
<evidence type="ECO:0000256" key="9">
    <source>
        <dbReference type="ARBA" id="ARBA00022777"/>
    </source>
</evidence>
<dbReference type="EC" id="2.7.1.39" evidence="3 13"/>
<dbReference type="InterPro" id="IPR006204">
    <property type="entry name" value="GHMP_kinase_N_dom"/>
</dbReference>
<evidence type="ECO:0000259" key="15">
    <source>
        <dbReference type="Pfam" id="PF08544"/>
    </source>
</evidence>
<evidence type="ECO:0000256" key="4">
    <source>
        <dbReference type="ARBA" id="ARBA00017858"/>
    </source>
</evidence>
<evidence type="ECO:0000256" key="7">
    <source>
        <dbReference type="ARBA" id="ARBA00022697"/>
    </source>
</evidence>
<dbReference type="PIRSF" id="PIRSF000676">
    <property type="entry name" value="Homoser_kin"/>
    <property type="match status" value="1"/>
</dbReference>
<dbReference type="PANTHER" id="PTHR20861:SF1">
    <property type="entry name" value="HOMOSERINE KINASE"/>
    <property type="match status" value="1"/>
</dbReference>
<evidence type="ECO:0000256" key="5">
    <source>
        <dbReference type="ARBA" id="ARBA00022605"/>
    </source>
</evidence>
<dbReference type="PANTHER" id="PTHR20861">
    <property type="entry name" value="HOMOSERINE/4-DIPHOSPHOCYTIDYL-2-C-METHYL-D-ERYTHRITOL KINASE"/>
    <property type="match status" value="1"/>
</dbReference>
<dbReference type="PROSITE" id="PS00627">
    <property type="entry name" value="GHMP_KINASES_ATP"/>
    <property type="match status" value="1"/>
</dbReference>
<feature type="domain" description="GHMP kinase N-terminal" evidence="14">
    <location>
        <begin position="100"/>
        <end position="182"/>
    </location>
</feature>
<name>A0A2M7T9F2_9ACTN</name>
<keyword evidence="5 13" id="KW-0028">Amino-acid biosynthesis</keyword>
<dbReference type="InterPro" id="IPR014721">
    <property type="entry name" value="Ribsml_uS5_D2-typ_fold_subgr"/>
</dbReference>
<dbReference type="InterPro" id="IPR020568">
    <property type="entry name" value="Ribosomal_Su5_D2-typ_SF"/>
</dbReference>
<evidence type="ECO:0000256" key="12">
    <source>
        <dbReference type="ARBA" id="ARBA00049954"/>
    </source>
</evidence>
<dbReference type="UniPathway" id="UPA00050">
    <property type="reaction ID" value="UER00064"/>
</dbReference>
<keyword evidence="8 13" id="KW-0547">Nucleotide-binding</keyword>
<proteinExistence type="inferred from homology"/>
<evidence type="ECO:0000256" key="8">
    <source>
        <dbReference type="ARBA" id="ARBA00022741"/>
    </source>
</evidence>
<evidence type="ECO:0000313" key="16">
    <source>
        <dbReference type="EMBL" id="PIZ41101.1"/>
    </source>
</evidence>
<dbReference type="GO" id="GO:0005524">
    <property type="term" value="F:ATP binding"/>
    <property type="evidence" value="ECO:0007669"/>
    <property type="project" value="UniProtKB-UniRule"/>
</dbReference>
<evidence type="ECO:0000256" key="2">
    <source>
        <dbReference type="ARBA" id="ARBA00007370"/>
    </source>
</evidence>
<evidence type="ECO:0000259" key="14">
    <source>
        <dbReference type="Pfam" id="PF00288"/>
    </source>
</evidence>
<evidence type="ECO:0000256" key="13">
    <source>
        <dbReference type="HAMAP-Rule" id="MF_00384"/>
    </source>
</evidence>
<dbReference type="SUPFAM" id="SSF54211">
    <property type="entry name" value="Ribosomal protein S5 domain 2-like"/>
    <property type="match status" value="1"/>
</dbReference>
<dbReference type="AlphaFoldDB" id="A0A2M7T9F2"/>
<organism evidence="16 17">
    <name type="scientific">Candidatus Aquicultor secundus</name>
    <dbReference type="NCBI Taxonomy" id="1973895"/>
    <lineage>
        <taxon>Bacteria</taxon>
        <taxon>Bacillati</taxon>
        <taxon>Actinomycetota</taxon>
        <taxon>Candidatus Aquicultoria</taxon>
        <taxon>Candidatus Aquicultorales</taxon>
        <taxon>Candidatus Aquicultoraceae</taxon>
        <taxon>Candidatus Aquicultor</taxon>
    </lineage>
</organism>
<keyword evidence="13" id="KW-0963">Cytoplasm</keyword>
<dbReference type="GO" id="GO:0005737">
    <property type="term" value="C:cytoplasm"/>
    <property type="evidence" value="ECO:0007669"/>
    <property type="project" value="UniProtKB-SubCell"/>
</dbReference>
<evidence type="ECO:0000256" key="10">
    <source>
        <dbReference type="ARBA" id="ARBA00022840"/>
    </source>
</evidence>
<comment type="caution">
    <text evidence="16">The sequence shown here is derived from an EMBL/GenBank/DDBJ whole genome shotgun (WGS) entry which is preliminary data.</text>
</comment>
<dbReference type="InterPro" id="IPR000870">
    <property type="entry name" value="Homoserine_kinase"/>
</dbReference>
<dbReference type="SUPFAM" id="SSF55060">
    <property type="entry name" value="GHMP Kinase, C-terminal domain"/>
    <property type="match status" value="1"/>
</dbReference>
<dbReference type="PRINTS" id="PR00958">
    <property type="entry name" value="HOMSERKINASE"/>
</dbReference>
<dbReference type="Gene3D" id="3.30.70.890">
    <property type="entry name" value="GHMP kinase, C-terminal domain"/>
    <property type="match status" value="1"/>
</dbReference>
<dbReference type="EMBL" id="PFNG01000070">
    <property type="protein sequence ID" value="PIZ41101.1"/>
    <property type="molecule type" value="Genomic_DNA"/>
</dbReference>
<dbReference type="GO" id="GO:0009088">
    <property type="term" value="P:threonine biosynthetic process"/>
    <property type="evidence" value="ECO:0007669"/>
    <property type="project" value="UniProtKB-UniRule"/>
</dbReference>
<comment type="subcellular location">
    <subcellularLocation>
        <location evidence="13">Cytoplasm</location>
    </subcellularLocation>
</comment>
<dbReference type="HAMAP" id="MF_00384">
    <property type="entry name" value="Homoser_kinase"/>
    <property type="match status" value="1"/>
</dbReference>
<reference evidence="17" key="1">
    <citation type="submission" date="2017-09" db="EMBL/GenBank/DDBJ databases">
        <title>Depth-based differentiation of microbial function through sediment-hosted aquifers and enrichment of novel symbionts in the deep terrestrial subsurface.</title>
        <authorList>
            <person name="Probst A.J."/>
            <person name="Ladd B."/>
            <person name="Jarett J.K."/>
            <person name="Geller-Mcgrath D.E."/>
            <person name="Sieber C.M.K."/>
            <person name="Emerson J.B."/>
            <person name="Anantharaman K."/>
            <person name="Thomas B.C."/>
            <person name="Malmstrom R."/>
            <person name="Stieglmeier M."/>
            <person name="Klingl A."/>
            <person name="Woyke T."/>
            <person name="Ryan C.M."/>
            <person name="Banfield J.F."/>
        </authorList>
    </citation>
    <scope>NUCLEOTIDE SEQUENCE [LARGE SCALE GENOMIC DNA]</scope>
</reference>
<evidence type="ECO:0000313" key="17">
    <source>
        <dbReference type="Proteomes" id="UP000230956"/>
    </source>
</evidence>
<dbReference type="NCBIfam" id="TIGR00191">
    <property type="entry name" value="thrB"/>
    <property type="match status" value="1"/>
</dbReference>
<comment type="catalytic activity">
    <reaction evidence="11 13">
        <text>L-homoserine + ATP = O-phospho-L-homoserine + ADP + H(+)</text>
        <dbReference type="Rhea" id="RHEA:13985"/>
        <dbReference type="ChEBI" id="CHEBI:15378"/>
        <dbReference type="ChEBI" id="CHEBI:30616"/>
        <dbReference type="ChEBI" id="CHEBI:57476"/>
        <dbReference type="ChEBI" id="CHEBI:57590"/>
        <dbReference type="ChEBI" id="CHEBI:456216"/>
        <dbReference type="EC" id="2.7.1.39"/>
    </reaction>
</comment>
<dbReference type="GO" id="GO:0004413">
    <property type="term" value="F:homoserine kinase activity"/>
    <property type="evidence" value="ECO:0007669"/>
    <property type="project" value="UniProtKB-UniRule"/>
</dbReference>
<gene>
    <name evidence="13" type="primary">thrB</name>
    <name evidence="16" type="ORF">COY37_02800</name>
</gene>
<dbReference type="InterPro" id="IPR006203">
    <property type="entry name" value="GHMP_knse_ATP-bd_CS"/>
</dbReference>